<dbReference type="Pfam" id="PF02769">
    <property type="entry name" value="AIRS_C"/>
    <property type="match status" value="1"/>
</dbReference>
<dbReference type="GO" id="GO:0051604">
    <property type="term" value="P:protein maturation"/>
    <property type="evidence" value="ECO:0007669"/>
    <property type="project" value="TreeGrafter"/>
</dbReference>
<reference evidence="2" key="2">
    <citation type="submission" date="2021-04" db="EMBL/GenBank/DDBJ databases">
        <authorList>
            <person name="Gilroy R."/>
        </authorList>
    </citation>
    <scope>NUCLEOTIDE SEQUENCE</scope>
    <source>
        <strain evidence="2">CHK178-16964</strain>
    </source>
</reference>
<dbReference type="Proteomes" id="UP000823900">
    <property type="component" value="Unassembled WGS sequence"/>
</dbReference>
<dbReference type="PANTHER" id="PTHR30303:SF4">
    <property type="entry name" value="HYDROGENASE EXPRESSION_FORMATION PROTEIN HYPE"/>
    <property type="match status" value="1"/>
</dbReference>
<reference evidence="2" key="1">
    <citation type="journal article" date="2021" name="PeerJ">
        <title>Extensive microbial diversity within the chicken gut microbiome revealed by metagenomics and culture.</title>
        <authorList>
            <person name="Gilroy R."/>
            <person name="Ravi A."/>
            <person name="Getino M."/>
            <person name="Pursley I."/>
            <person name="Horton D.L."/>
            <person name="Alikhan N.F."/>
            <person name="Baker D."/>
            <person name="Gharbi K."/>
            <person name="Hall N."/>
            <person name="Watson M."/>
            <person name="Adriaenssens E.M."/>
            <person name="Foster-Nyarko E."/>
            <person name="Jarju S."/>
            <person name="Secka A."/>
            <person name="Antonio M."/>
            <person name="Oren A."/>
            <person name="Chaudhuri R.R."/>
            <person name="La Ragione R."/>
            <person name="Hildebrand F."/>
            <person name="Pallen M.J."/>
        </authorList>
    </citation>
    <scope>NUCLEOTIDE SEQUENCE</scope>
    <source>
        <strain evidence="2">CHK178-16964</strain>
    </source>
</reference>
<dbReference type="EMBL" id="DWZA01000077">
    <property type="protein sequence ID" value="HJA71661.1"/>
    <property type="molecule type" value="Genomic_DNA"/>
</dbReference>
<proteinExistence type="predicted"/>
<sequence>MRRKIIRENMGLAKPGQDITVAGFAGLAGALILAQGYREELEKYFSPSYVEEICGLQIYNPKIEQISRNLEQWKQFGVTEWEAAGRGGILTALWNLAGIHDVGIEFTLRQIPVKQSTVEICEYFNLNPYRLFSEGCFLLVSDNGSQLAERLGEEGMPAVRIGRIQAGKQMEIIMEEGRGCLERPQPDELEKVIPGYFPGQEDMPGLHIK</sequence>
<dbReference type="Gene3D" id="3.90.650.10">
    <property type="entry name" value="PurM-like C-terminal domain"/>
    <property type="match status" value="1"/>
</dbReference>
<dbReference type="PANTHER" id="PTHR30303">
    <property type="entry name" value="HYDROGENASE ISOENZYMES FORMATION PROTEIN HYPE"/>
    <property type="match status" value="1"/>
</dbReference>
<accession>A0A9D2HHW2</accession>
<organism evidence="2 3">
    <name type="scientific">Candidatus Lachnoclostridium stercoravium</name>
    <dbReference type="NCBI Taxonomy" id="2838633"/>
    <lineage>
        <taxon>Bacteria</taxon>
        <taxon>Bacillati</taxon>
        <taxon>Bacillota</taxon>
        <taxon>Clostridia</taxon>
        <taxon>Lachnospirales</taxon>
        <taxon>Lachnospiraceae</taxon>
    </lineage>
</organism>
<name>A0A9D2HHW2_9FIRM</name>
<dbReference type="AlphaFoldDB" id="A0A9D2HHW2"/>
<comment type="caution">
    <text evidence="2">The sequence shown here is derived from an EMBL/GenBank/DDBJ whole genome shotgun (WGS) entry which is preliminary data.</text>
</comment>
<evidence type="ECO:0000313" key="2">
    <source>
        <dbReference type="EMBL" id="HJA71661.1"/>
    </source>
</evidence>
<dbReference type="SUPFAM" id="SSF56042">
    <property type="entry name" value="PurM C-terminal domain-like"/>
    <property type="match status" value="1"/>
</dbReference>
<protein>
    <submittedName>
        <fullName evidence="2">AIR synthase</fullName>
    </submittedName>
</protein>
<dbReference type="InterPro" id="IPR010918">
    <property type="entry name" value="PurM-like_C_dom"/>
</dbReference>
<dbReference type="InterPro" id="IPR036676">
    <property type="entry name" value="PurM-like_C_sf"/>
</dbReference>
<feature type="domain" description="PurM-like C-terminal" evidence="1">
    <location>
        <begin position="73"/>
        <end position="173"/>
    </location>
</feature>
<dbReference type="InterPro" id="IPR011854">
    <property type="entry name" value="HypE"/>
</dbReference>
<gene>
    <name evidence="2" type="ORF">IAA07_08825</name>
</gene>
<evidence type="ECO:0000313" key="3">
    <source>
        <dbReference type="Proteomes" id="UP000823900"/>
    </source>
</evidence>
<evidence type="ECO:0000259" key="1">
    <source>
        <dbReference type="Pfam" id="PF02769"/>
    </source>
</evidence>